<dbReference type="EMBL" id="AHNR02000028">
    <property type="protein sequence ID" value="EKR55890.1"/>
    <property type="molecule type" value="Genomic_DNA"/>
</dbReference>
<organism evidence="1 2">
    <name type="scientific">Leptospira interrogans str. UI 12758</name>
    <dbReference type="NCBI Taxonomy" id="1049938"/>
    <lineage>
        <taxon>Bacteria</taxon>
        <taxon>Pseudomonadati</taxon>
        <taxon>Spirochaetota</taxon>
        <taxon>Spirochaetia</taxon>
        <taxon>Leptospirales</taxon>
        <taxon>Leptospiraceae</taxon>
        <taxon>Leptospira</taxon>
    </lineage>
</organism>
<proteinExistence type="predicted"/>
<protein>
    <submittedName>
        <fullName evidence="1">Uncharacterized protein</fullName>
    </submittedName>
</protein>
<gene>
    <name evidence="1" type="ORF">LEP1GSC105_2094</name>
</gene>
<dbReference type="Proteomes" id="UP000001340">
    <property type="component" value="Unassembled WGS sequence"/>
</dbReference>
<accession>A0A0E2D777</accession>
<dbReference type="AlphaFoldDB" id="A0A0E2D777"/>
<sequence length="42" mass="4957">MNILADPKLISIKSHGCFQKTKLNFNRKLQKKHLLFFHFSLA</sequence>
<comment type="caution">
    <text evidence="1">The sequence shown here is derived from an EMBL/GenBank/DDBJ whole genome shotgun (WGS) entry which is preliminary data.</text>
</comment>
<evidence type="ECO:0000313" key="2">
    <source>
        <dbReference type="Proteomes" id="UP000001340"/>
    </source>
</evidence>
<evidence type="ECO:0000313" key="1">
    <source>
        <dbReference type="EMBL" id="EKR55890.1"/>
    </source>
</evidence>
<name>A0A0E2D777_LEPIR</name>
<reference evidence="1 2" key="1">
    <citation type="submission" date="2012-10" db="EMBL/GenBank/DDBJ databases">
        <authorList>
            <person name="Harkins D.M."/>
            <person name="Durkin A.S."/>
            <person name="Brinkac L.M."/>
            <person name="Haft D.H."/>
            <person name="Selengut J.D."/>
            <person name="Sanka R."/>
            <person name="DePew J."/>
            <person name="Purushe J."/>
            <person name="Chanthongthip A."/>
            <person name="Lattana O."/>
            <person name="Phetsouvanh R."/>
            <person name="Newton P.N."/>
            <person name="Vinetz J.M."/>
            <person name="Sutton G.G."/>
            <person name="Nierman W.C."/>
            <person name="Fouts D.E."/>
        </authorList>
    </citation>
    <scope>NUCLEOTIDE SEQUENCE [LARGE SCALE GENOMIC DNA]</scope>
    <source>
        <strain evidence="1 2">UI 12758</strain>
    </source>
</reference>